<accession>E1YBW3</accession>
<evidence type="ECO:0008006" key="2">
    <source>
        <dbReference type="Google" id="ProtNLM"/>
    </source>
</evidence>
<protein>
    <recommendedName>
        <fullName evidence="2">ISKra4 family transposase</fullName>
    </recommendedName>
</protein>
<dbReference type="AlphaFoldDB" id="E1YBW3"/>
<evidence type="ECO:0000313" key="1">
    <source>
        <dbReference type="EMBL" id="CBX28057.1"/>
    </source>
</evidence>
<name>E1YBW3_9BACT</name>
<dbReference type="EMBL" id="FR695868">
    <property type="protein sequence ID" value="CBX28057.1"/>
    <property type="molecule type" value="Genomic_DNA"/>
</dbReference>
<proteinExistence type="predicted"/>
<sequence>MGRFEFVTHRVGSEYDTSKDLFPELTGKEFYKTTGFKEIAMIYGDTEQSYRKTAELINRIRYQEQGGTPYRTLQENTEKEVSNVIDYLEEKTRRILEKHGFGEDGVYNGSNPEYARNEPVTLDEDKIRDAAEKCIACDIREEALENPVCYEHPENTTNVSIDDVNVKRQEESRQKGVRSEERKLKYVHNTIAHVSNEEGAYTLNRYGIRTVLCYLIAFVFNNGLIGNRLQFFTDGHTTLNDTILKCFNWFKNIGIILDWYHLEKKCKEQLSMALKGRIVRNETLERLLPLLWNGLTDKAIALLEGMNPSQIKDESVLEKLVQYLHRNKPYIPCYAIRKHLGLRNSSNIGEKMNDLVVSERQKHNGMSWSKPGSVALASLTALKRNRETENWLENQKLDFKLVANSAW</sequence>
<gene>
    <name evidence="1" type="ORF">N47_G33810</name>
</gene>
<reference evidence="1" key="1">
    <citation type="journal article" date="2011" name="Environ. Microbiol.">
        <title>Genomic insights into the metabolic potential of the polycyclic aromatic hydrocarbon degrading sulfate-reducing Deltaproteobacterium N47.</title>
        <authorList>
            <person name="Bergmann F."/>
            <person name="Selesi D."/>
            <person name="Weinmaier T."/>
            <person name="Tischler P."/>
            <person name="Rattei T."/>
            <person name="Meckenstock R.U."/>
        </authorList>
    </citation>
    <scope>NUCLEOTIDE SEQUENCE</scope>
</reference>
<organism evidence="1">
    <name type="scientific">uncultured Desulfobacterium sp</name>
    <dbReference type="NCBI Taxonomy" id="201089"/>
    <lineage>
        <taxon>Bacteria</taxon>
        <taxon>Pseudomonadati</taxon>
        <taxon>Thermodesulfobacteriota</taxon>
        <taxon>Desulfobacteria</taxon>
        <taxon>Desulfobacterales</taxon>
        <taxon>Desulfobacteriaceae</taxon>
        <taxon>Desulfobacterium</taxon>
        <taxon>environmental samples</taxon>
    </lineage>
</organism>